<name>F4BZP5_METSG</name>
<dbReference type="InParanoid" id="F4BZP5"/>
<dbReference type="Proteomes" id="UP000007807">
    <property type="component" value="Chromosome"/>
</dbReference>
<dbReference type="STRING" id="990316.MCON_1138"/>
<sequence>MKNVVPETMAQVTSNGNPGIRLLTPDRMTFNAFGLYAGGSRAVSSLQVERSWIFDKGSVYPAGVMY</sequence>
<dbReference type="KEGG" id="mcj:MCON_1138"/>
<accession>F4BZP5</accession>
<organism evidence="1 2">
    <name type="scientific">Methanothrix soehngenii (strain ATCC 5969 / DSM 3671 / JCM 10134 / NBRC 103675 / OCM 69 / GP-6)</name>
    <name type="common">Methanosaeta concilii</name>
    <dbReference type="NCBI Taxonomy" id="990316"/>
    <lineage>
        <taxon>Archaea</taxon>
        <taxon>Methanobacteriati</taxon>
        <taxon>Methanobacteriota</taxon>
        <taxon>Stenosarchaea group</taxon>
        <taxon>Methanomicrobia</taxon>
        <taxon>Methanotrichales</taxon>
        <taxon>Methanotrichaceae</taxon>
        <taxon>Methanothrix</taxon>
    </lineage>
</organism>
<dbReference type="EMBL" id="CP002565">
    <property type="protein sequence ID" value="AEB67865.1"/>
    <property type="molecule type" value="Genomic_DNA"/>
</dbReference>
<gene>
    <name evidence="1" type="ordered locus">MCON_1138</name>
</gene>
<dbReference type="HOGENOM" id="CLU_179755_0_0_2"/>
<proteinExistence type="predicted"/>
<reference evidence="1 2" key="1">
    <citation type="journal article" date="2011" name="J. Bacteriol.">
        <title>Complete genome sequence of Methanosaeta concilii, a specialist in aceticlastic methanogenesis.</title>
        <authorList>
            <person name="Barber R.D."/>
            <person name="Zhang L."/>
            <person name="Harnack M."/>
            <person name="Olson M.V."/>
            <person name="Kaul R."/>
            <person name="Ingram-Smith C."/>
            <person name="Smith K.S."/>
        </authorList>
    </citation>
    <scope>NUCLEOTIDE SEQUENCE [LARGE SCALE GENOMIC DNA]</scope>
    <source>
        <strain evidence="2">ATCC 5969 / DSM 3671 / JCM 10134 / NBRC 103675 / OCM 69 / GP-6</strain>
    </source>
</reference>
<dbReference type="AlphaFoldDB" id="F4BZP5"/>
<evidence type="ECO:0000313" key="2">
    <source>
        <dbReference type="Proteomes" id="UP000007807"/>
    </source>
</evidence>
<keyword evidence="2" id="KW-1185">Reference proteome</keyword>
<evidence type="ECO:0000313" key="1">
    <source>
        <dbReference type="EMBL" id="AEB67865.1"/>
    </source>
</evidence>
<protein>
    <submittedName>
        <fullName evidence="1">Uncharacterized protein</fullName>
    </submittedName>
</protein>